<sequence length="77" mass="8365">MRWAQALGVLSGVGVAEELRRYVKDVEQAHECLQGLARALVGVPDPELEYVAVQAARAVDALLMTLLVVHKRLSRAG</sequence>
<dbReference type="Proteomes" id="UP000070188">
    <property type="component" value="Unassembled WGS sequence"/>
</dbReference>
<dbReference type="EMBL" id="LAXD01000001">
    <property type="protein sequence ID" value="KWX01992.1"/>
    <property type="molecule type" value="Genomic_DNA"/>
</dbReference>
<gene>
    <name evidence="1" type="ORF">LI90_3027</name>
</gene>
<keyword evidence="2" id="KW-1185">Reference proteome</keyword>
<dbReference type="STRING" id="1469144.LI90_3027"/>
<dbReference type="AlphaFoldDB" id="A0A132MX99"/>
<accession>A0A132MX99</accession>
<evidence type="ECO:0000313" key="2">
    <source>
        <dbReference type="Proteomes" id="UP000070188"/>
    </source>
</evidence>
<proteinExistence type="predicted"/>
<organism evidence="1 2">
    <name type="scientific">Carbonactinospora thermoautotrophica</name>
    <dbReference type="NCBI Taxonomy" id="1469144"/>
    <lineage>
        <taxon>Bacteria</taxon>
        <taxon>Bacillati</taxon>
        <taxon>Actinomycetota</taxon>
        <taxon>Actinomycetes</taxon>
        <taxon>Kitasatosporales</taxon>
        <taxon>Carbonactinosporaceae</taxon>
        <taxon>Carbonactinospora</taxon>
    </lineage>
</organism>
<protein>
    <submittedName>
        <fullName evidence="1">Uncharacterized protein</fullName>
    </submittedName>
</protein>
<name>A0A132MX99_9ACTN</name>
<reference evidence="2" key="1">
    <citation type="submission" date="2015-04" db="EMBL/GenBank/DDBJ databases">
        <title>Physiological reanalysis, assessment of diazotrophy, and genome sequences of multiple isolates of Streptomyces thermoautotrophicus.</title>
        <authorList>
            <person name="MacKellar D.C."/>
            <person name="Lieber L."/>
            <person name="Norman J."/>
            <person name="Bolger A."/>
            <person name="Tobin C."/>
            <person name="Murray J.W."/>
            <person name="Chang R."/>
            <person name="Ford T."/>
            <person name="Nguyen P.Q."/>
            <person name="Woodward J."/>
            <person name="Permingeat H."/>
            <person name="Joshi N.S."/>
            <person name="Silver P.A."/>
            <person name="Usadel B."/>
            <person name="Rutherford A.W."/>
            <person name="Friesen M."/>
            <person name="Prell J."/>
        </authorList>
    </citation>
    <scope>NUCLEOTIDE SEQUENCE [LARGE SCALE GENOMIC DNA]</scope>
    <source>
        <strain evidence="2">H1</strain>
    </source>
</reference>
<dbReference type="PATRIC" id="fig|1469144.10.peg.3269"/>
<comment type="caution">
    <text evidence="1">The sequence shown here is derived from an EMBL/GenBank/DDBJ whole genome shotgun (WGS) entry which is preliminary data.</text>
</comment>
<evidence type="ECO:0000313" key="1">
    <source>
        <dbReference type="EMBL" id="KWX01992.1"/>
    </source>
</evidence>